<feature type="domain" description="HAMP" evidence="10">
    <location>
        <begin position="43"/>
        <end position="92"/>
    </location>
</feature>
<accession>A0A938XB19</accession>
<sequence>MGVQAGLITGRPGTPLFPFLIQTGIVSILIGVLLTLVLSHFPLRPLGELMDGIHAVAGGDFHTKIHLKHPKAFRDLSESFNQMTDELAGIELLRSDFINNFSHEFKTPIASILGFARLLKKETVSAKKRAQYLDIIISECRRLSALSSNVLSLSKVESISVLADVAACPAAEQIREAILQLEQKWEKKMIEFDLHLADCRIHANPDLLKQVWVNLIDNAVKFSPPGGVISIRAGRERGTFFFRITDQGAGMDPGTQEKIFDRFFQGDLSHATEGNGLGLCLVKKIVSLHRGAVRVSSRPGEGSTFTVTLPQP</sequence>
<dbReference type="PRINTS" id="PR00344">
    <property type="entry name" value="BCTRLSENSOR"/>
</dbReference>
<keyword evidence="4" id="KW-0597">Phosphoprotein</keyword>
<evidence type="ECO:0000256" key="3">
    <source>
        <dbReference type="ARBA" id="ARBA00012438"/>
    </source>
</evidence>
<evidence type="ECO:0000256" key="8">
    <source>
        <dbReference type="SAM" id="Phobius"/>
    </source>
</evidence>
<dbReference type="Pfam" id="PF02518">
    <property type="entry name" value="HATPase_c"/>
    <property type="match status" value="1"/>
</dbReference>
<dbReference type="SUPFAM" id="SSF55874">
    <property type="entry name" value="ATPase domain of HSP90 chaperone/DNA topoisomerase II/histidine kinase"/>
    <property type="match status" value="1"/>
</dbReference>
<dbReference type="Gene3D" id="6.10.340.10">
    <property type="match status" value="1"/>
</dbReference>
<dbReference type="PROSITE" id="PS50109">
    <property type="entry name" value="HIS_KIN"/>
    <property type="match status" value="1"/>
</dbReference>
<organism evidence="11 12">
    <name type="scientific">Mordavella massiliensis</name>
    <dbReference type="NCBI Taxonomy" id="1871024"/>
    <lineage>
        <taxon>Bacteria</taxon>
        <taxon>Bacillati</taxon>
        <taxon>Bacillota</taxon>
        <taxon>Clostridia</taxon>
        <taxon>Eubacteriales</taxon>
        <taxon>Clostridiaceae</taxon>
        <taxon>Mordavella</taxon>
    </lineage>
</organism>
<proteinExistence type="predicted"/>
<dbReference type="Pfam" id="PF00512">
    <property type="entry name" value="HisKA"/>
    <property type="match status" value="1"/>
</dbReference>
<keyword evidence="6 11" id="KW-0418">Kinase</keyword>
<dbReference type="CDD" id="cd00075">
    <property type="entry name" value="HATPase"/>
    <property type="match status" value="1"/>
</dbReference>
<evidence type="ECO:0000256" key="4">
    <source>
        <dbReference type="ARBA" id="ARBA00022553"/>
    </source>
</evidence>
<keyword evidence="8" id="KW-0472">Membrane</keyword>
<dbReference type="PROSITE" id="PS50885">
    <property type="entry name" value="HAMP"/>
    <property type="match status" value="1"/>
</dbReference>
<dbReference type="FunFam" id="3.30.565.10:FF:000006">
    <property type="entry name" value="Sensor histidine kinase WalK"/>
    <property type="match status" value="1"/>
</dbReference>
<dbReference type="SMART" id="SM00304">
    <property type="entry name" value="HAMP"/>
    <property type="match status" value="1"/>
</dbReference>
<comment type="subcellular location">
    <subcellularLocation>
        <location evidence="2">Membrane</location>
    </subcellularLocation>
</comment>
<evidence type="ECO:0000256" key="5">
    <source>
        <dbReference type="ARBA" id="ARBA00022679"/>
    </source>
</evidence>
<dbReference type="Gene3D" id="3.30.565.10">
    <property type="entry name" value="Histidine kinase-like ATPase, C-terminal domain"/>
    <property type="match status" value="1"/>
</dbReference>
<name>A0A938XB19_9CLOT</name>
<evidence type="ECO:0000256" key="1">
    <source>
        <dbReference type="ARBA" id="ARBA00000085"/>
    </source>
</evidence>
<dbReference type="GO" id="GO:0016020">
    <property type="term" value="C:membrane"/>
    <property type="evidence" value="ECO:0007669"/>
    <property type="project" value="UniProtKB-SubCell"/>
</dbReference>
<dbReference type="SUPFAM" id="SSF47384">
    <property type="entry name" value="Homodimeric domain of signal transducing histidine kinase"/>
    <property type="match status" value="1"/>
</dbReference>
<feature type="domain" description="Histidine kinase" evidence="9">
    <location>
        <begin position="100"/>
        <end position="312"/>
    </location>
</feature>
<comment type="catalytic activity">
    <reaction evidence="1">
        <text>ATP + protein L-histidine = ADP + protein N-phospho-L-histidine.</text>
        <dbReference type="EC" id="2.7.13.3"/>
    </reaction>
</comment>
<dbReference type="AlphaFoldDB" id="A0A938XB19"/>
<evidence type="ECO:0000256" key="2">
    <source>
        <dbReference type="ARBA" id="ARBA00004370"/>
    </source>
</evidence>
<dbReference type="Proteomes" id="UP000705508">
    <property type="component" value="Unassembled WGS sequence"/>
</dbReference>
<keyword evidence="7" id="KW-0902">Two-component regulatory system</keyword>
<feature type="transmembrane region" description="Helical" evidence="8">
    <location>
        <begin position="20"/>
        <end position="41"/>
    </location>
</feature>
<dbReference type="EC" id="2.7.13.3" evidence="3"/>
<dbReference type="PANTHER" id="PTHR43711">
    <property type="entry name" value="TWO-COMPONENT HISTIDINE KINASE"/>
    <property type="match status" value="1"/>
</dbReference>
<dbReference type="PANTHER" id="PTHR43711:SF26">
    <property type="entry name" value="SENSOR HISTIDINE KINASE RCSC"/>
    <property type="match status" value="1"/>
</dbReference>
<dbReference type="InterPro" id="IPR003660">
    <property type="entry name" value="HAMP_dom"/>
</dbReference>
<dbReference type="SUPFAM" id="SSF158472">
    <property type="entry name" value="HAMP domain-like"/>
    <property type="match status" value="1"/>
</dbReference>
<keyword evidence="5" id="KW-0808">Transferase</keyword>
<reference evidence="11" key="1">
    <citation type="submission" date="2020-08" db="EMBL/GenBank/DDBJ databases">
        <authorList>
            <person name="Cejkova D."/>
            <person name="Kubasova T."/>
            <person name="Jahodarova E."/>
            <person name="Rychlik I."/>
        </authorList>
    </citation>
    <scope>NUCLEOTIDE SEQUENCE</scope>
    <source>
        <strain evidence="11">An582</strain>
    </source>
</reference>
<evidence type="ECO:0000259" key="10">
    <source>
        <dbReference type="PROSITE" id="PS50885"/>
    </source>
</evidence>
<dbReference type="SMART" id="SM00388">
    <property type="entry name" value="HisKA"/>
    <property type="match status" value="1"/>
</dbReference>
<dbReference type="InterPro" id="IPR036890">
    <property type="entry name" value="HATPase_C_sf"/>
</dbReference>
<dbReference type="GO" id="GO:0000155">
    <property type="term" value="F:phosphorelay sensor kinase activity"/>
    <property type="evidence" value="ECO:0007669"/>
    <property type="project" value="InterPro"/>
</dbReference>
<evidence type="ECO:0000313" key="12">
    <source>
        <dbReference type="Proteomes" id="UP000705508"/>
    </source>
</evidence>
<evidence type="ECO:0000256" key="7">
    <source>
        <dbReference type="ARBA" id="ARBA00023012"/>
    </source>
</evidence>
<dbReference type="CDD" id="cd00082">
    <property type="entry name" value="HisKA"/>
    <property type="match status" value="1"/>
</dbReference>
<dbReference type="InterPro" id="IPR003594">
    <property type="entry name" value="HATPase_dom"/>
</dbReference>
<dbReference type="InterPro" id="IPR050736">
    <property type="entry name" value="Sensor_HK_Regulatory"/>
</dbReference>
<gene>
    <name evidence="11" type="ORF">H6A20_06020</name>
</gene>
<dbReference type="InterPro" id="IPR004358">
    <property type="entry name" value="Sig_transdc_His_kin-like_C"/>
</dbReference>
<protein>
    <recommendedName>
        <fullName evidence="3">histidine kinase</fullName>
        <ecNumber evidence="3">2.7.13.3</ecNumber>
    </recommendedName>
</protein>
<dbReference type="InterPro" id="IPR036097">
    <property type="entry name" value="HisK_dim/P_sf"/>
</dbReference>
<dbReference type="SMART" id="SM00387">
    <property type="entry name" value="HATPase_c"/>
    <property type="match status" value="1"/>
</dbReference>
<dbReference type="CDD" id="cd06225">
    <property type="entry name" value="HAMP"/>
    <property type="match status" value="1"/>
</dbReference>
<evidence type="ECO:0000259" key="9">
    <source>
        <dbReference type="PROSITE" id="PS50109"/>
    </source>
</evidence>
<keyword evidence="8" id="KW-1133">Transmembrane helix</keyword>
<evidence type="ECO:0000313" key="11">
    <source>
        <dbReference type="EMBL" id="MBM6948213.1"/>
    </source>
</evidence>
<dbReference type="InterPro" id="IPR005467">
    <property type="entry name" value="His_kinase_dom"/>
</dbReference>
<comment type="caution">
    <text evidence="11">The sequence shown here is derived from an EMBL/GenBank/DDBJ whole genome shotgun (WGS) entry which is preliminary data.</text>
</comment>
<dbReference type="Pfam" id="PF00672">
    <property type="entry name" value="HAMP"/>
    <property type="match status" value="1"/>
</dbReference>
<dbReference type="Gene3D" id="1.10.287.130">
    <property type="match status" value="1"/>
</dbReference>
<evidence type="ECO:0000256" key="6">
    <source>
        <dbReference type="ARBA" id="ARBA00022777"/>
    </source>
</evidence>
<dbReference type="EMBL" id="JACJKS010000006">
    <property type="protein sequence ID" value="MBM6948213.1"/>
    <property type="molecule type" value="Genomic_DNA"/>
</dbReference>
<dbReference type="InterPro" id="IPR003661">
    <property type="entry name" value="HisK_dim/P_dom"/>
</dbReference>
<keyword evidence="8" id="KW-0812">Transmembrane</keyword>
<reference evidence="11" key="2">
    <citation type="journal article" date="2021" name="Sci. Rep.">
        <title>The distribution of antibiotic resistance genes in chicken gut microbiota commensals.</title>
        <authorList>
            <person name="Juricova H."/>
            <person name="Matiasovicova J."/>
            <person name="Kubasova T."/>
            <person name="Cejkova D."/>
            <person name="Rychlik I."/>
        </authorList>
    </citation>
    <scope>NUCLEOTIDE SEQUENCE</scope>
    <source>
        <strain evidence="11">An582</strain>
    </source>
</reference>